<dbReference type="PANTHER" id="PTHR35385">
    <property type="entry name" value="PROTEIN B, PUTATIVE-RELATED-RELATED"/>
    <property type="match status" value="1"/>
</dbReference>
<reference evidence="2" key="1">
    <citation type="submission" date="2021-06" db="EMBL/GenBank/DDBJ databases">
        <authorList>
            <person name="Kallberg Y."/>
            <person name="Tangrot J."/>
            <person name="Rosling A."/>
        </authorList>
    </citation>
    <scope>NUCLEOTIDE SEQUENCE</scope>
    <source>
        <strain evidence="2">UK204</strain>
    </source>
</reference>
<protein>
    <submittedName>
        <fullName evidence="2">12494_t:CDS:1</fullName>
    </submittedName>
</protein>
<dbReference type="Proteomes" id="UP000789570">
    <property type="component" value="Unassembled WGS sequence"/>
</dbReference>
<proteinExistence type="predicted"/>
<dbReference type="PANTHER" id="PTHR35385:SF2">
    <property type="entry name" value="PROTEIN B, PUTATIVE-RELATED"/>
    <property type="match status" value="1"/>
</dbReference>
<accession>A0A9N9ECQ8</accession>
<organism evidence="2 3">
    <name type="scientific">Funneliformis caledonium</name>
    <dbReference type="NCBI Taxonomy" id="1117310"/>
    <lineage>
        <taxon>Eukaryota</taxon>
        <taxon>Fungi</taxon>
        <taxon>Fungi incertae sedis</taxon>
        <taxon>Mucoromycota</taxon>
        <taxon>Glomeromycotina</taxon>
        <taxon>Glomeromycetes</taxon>
        <taxon>Glomerales</taxon>
        <taxon>Glomeraceae</taxon>
        <taxon>Funneliformis</taxon>
    </lineage>
</organism>
<dbReference type="OrthoDB" id="2367368at2759"/>
<dbReference type="EMBL" id="CAJVPQ010005727">
    <property type="protein sequence ID" value="CAG8674540.1"/>
    <property type="molecule type" value="Genomic_DNA"/>
</dbReference>
<evidence type="ECO:0000256" key="1">
    <source>
        <dbReference type="SAM" id="MobiDB-lite"/>
    </source>
</evidence>
<sequence length="467" mass="53314">MSTVNNNNTTYNENSNSAASRLEIQKRIQQRLKTRTDTTSRPTPRTYQQLPHFLQQVLPDNYTYIIKSYKELELESFSGAPTAAFDSTFYVNIASSEAIEEWRSAFHNKTGTIFRITRADKVKGIKVIYHKDFHCRHADIAAIKYMQKTYAQKAGQRRSRNTNCQCLAKIRLEKSRLQLSHPCEIHLVYNHNHPLETFNLAPATPATPIEAGSPGNDESGKDTSQDFDFDSPISKLNFNFLFSLFSVEDYSSIENDNFSNEDITTTARKINPHQQTSSFSSCTNSSQISTINTVSFAAKTFSEFQQFVKECEVDILKGGDAEYCKGIIKFMASHKRARAQSLSHAASFLNQFSWPEPTNIEQHSHQIQNFGSPQFITYPYHHQPQFTSVPVQFSGIASEQFLPQQMTTINETDFETDVRPSLKRAATDQPMARDFDPHTLLRKRRSTSAKMRQNDLILNLSQNNIHM</sequence>
<evidence type="ECO:0000313" key="2">
    <source>
        <dbReference type="EMBL" id="CAG8674540.1"/>
    </source>
</evidence>
<comment type="caution">
    <text evidence="2">The sequence shown here is derived from an EMBL/GenBank/DDBJ whole genome shotgun (WGS) entry which is preliminary data.</text>
</comment>
<keyword evidence="3" id="KW-1185">Reference proteome</keyword>
<gene>
    <name evidence="2" type="ORF">FCALED_LOCUS12185</name>
</gene>
<evidence type="ECO:0000313" key="3">
    <source>
        <dbReference type="Proteomes" id="UP000789570"/>
    </source>
</evidence>
<feature type="region of interest" description="Disordered" evidence="1">
    <location>
        <begin position="203"/>
        <end position="223"/>
    </location>
</feature>
<dbReference type="AlphaFoldDB" id="A0A9N9ECQ8"/>
<name>A0A9N9ECQ8_9GLOM</name>